<protein>
    <recommendedName>
        <fullName evidence="3">DUF4126 domain-containing protein</fullName>
    </recommendedName>
</protein>
<organism evidence="1 2">
    <name type="scientific">Nocardiopsis exhalans</name>
    <dbReference type="NCBI Taxonomy" id="163604"/>
    <lineage>
        <taxon>Bacteria</taxon>
        <taxon>Bacillati</taxon>
        <taxon>Actinomycetota</taxon>
        <taxon>Actinomycetes</taxon>
        <taxon>Streptosporangiales</taxon>
        <taxon>Nocardiopsidaceae</taxon>
        <taxon>Nocardiopsis</taxon>
    </lineage>
</organism>
<gene>
    <name evidence="1" type="ORF">NE857_15205</name>
</gene>
<reference evidence="1" key="1">
    <citation type="submission" date="2022-06" db="EMBL/GenBank/DDBJ databases">
        <authorList>
            <person name="Ping M."/>
        </authorList>
    </citation>
    <scope>NUCLEOTIDE SEQUENCE</scope>
    <source>
        <strain evidence="1">JCM11759T</strain>
    </source>
</reference>
<evidence type="ECO:0000313" key="1">
    <source>
        <dbReference type="EMBL" id="USY22835.1"/>
    </source>
</evidence>
<name>A0ABY5DIG1_9ACTN</name>
<dbReference type="Proteomes" id="UP001055940">
    <property type="component" value="Chromosome"/>
</dbReference>
<evidence type="ECO:0000313" key="2">
    <source>
        <dbReference type="Proteomes" id="UP001055940"/>
    </source>
</evidence>
<keyword evidence="2" id="KW-1185">Reference proteome</keyword>
<dbReference type="EMBL" id="CP099837">
    <property type="protein sequence ID" value="USY22835.1"/>
    <property type="molecule type" value="Genomic_DNA"/>
</dbReference>
<evidence type="ECO:0008006" key="3">
    <source>
        <dbReference type="Google" id="ProtNLM"/>
    </source>
</evidence>
<proteinExistence type="predicted"/>
<dbReference type="RefSeq" id="WP_254421584.1">
    <property type="nucleotide sequence ID" value="NZ_BAAAJB010000027.1"/>
</dbReference>
<sequence length="158" mass="15123">MTAPTDLTAATVTRAVLLGLAAGSRSTLGAAGPLLAGARSRGSGPAQYAIALAVTGELATDKLPFAPSRLAGPGKVVRVLAGGLGGALLARGLGQPVLATAGIAAAAAPVGAAAGVRWRSLWGTGRGAWVGAVLEDAAAIGLARAACAGWPGTRPGRG</sequence>
<accession>A0ABY5DIG1</accession>